<dbReference type="OrthoDB" id="423607at2759"/>
<comment type="caution">
    <text evidence="2">The sequence shown here is derived from an EMBL/GenBank/DDBJ whole genome shotgun (WGS) entry which is preliminary data.</text>
</comment>
<evidence type="ECO:0000313" key="2">
    <source>
        <dbReference type="EMBL" id="CAA3007360.1"/>
    </source>
</evidence>
<keyword evidence="3" id="KW-1185">Reference proteome</keyword>
<dbReference type="GO" id="GO:0019005">
    <property type="term" value="C:SCF ubiquitin ligase complex"/>
    <property type="evidence" value="ECO:0007669"/>
    <property type="project" value="TreeGrafter"/>
</dbReference>
<accession>A0A8S0TMX6</accession>
<sequence length="240" mass="25548">MRKCCLSDSGLAAIGGGFTKLESLRLTSCCNVTDIGLISIAEKCQLLKSLDLQDICVADESLAAIAKYCTRLEDLNLKRCKSLTDTGFVQLVLGRGRTLKSLGLVFGKSLIDVSLEAVGFHCISLQILLIESAFINNKGLLSIVKGCSHLKSLKLLCLNIASGWKFLFIFGIIVSRLRSLCAIGKGCKRLKSLSLNICQILSDLGLDSIAVGCAELMCLEVLQGDGIGIGGLKSIAKACT</sequence>
<reference evidence="2 3" key="1">
    <citation type="submission" date="2019-12" db="EMBL/GenBank/DDBJ databases">
        <authorList>
            <person name="Alioto T."/>
            <person name="Alioto T."/>
            <person name="Gomez Garrido J."/>
        </authorList>
    </citation>
    <scope>NUCLEOTIDE SEQUENCE [LARGE SCALE GENOMIC DNA]</scope>
</reference>
<evidence type="ECO:0000259" key="1">
    <source>
        <dbReference type="Pfam" id="PF25372"/>
    </source>
</evidence>
<dbReference type="SMART" id="SM00367">
    <property type="entry name" value="LRR_CC"/>
    <property type="match status" value="4"/>
</dbReference>
<gene>
    <name evidence="2" type="ORF">OLEA9_A121374</name>
</gene>
<dbReference type="PANTHER" id="PTHR13318:SF178">
    <property type="entry name" value="OS02G0200900 PROTEIN"/>
    <property type="match status" value="1"/>
</dbReference>
<dbReference type="AlphaFoldDB" id="A0A8S0TMX6"/>
<proteinExistence type="predicted"/>
<dbReference type="SUPFAM" id="SSF52047">
    <property type="entry name" value="RNI-like"/>
    <property type="match status" value="1"/>
</dbReference>
<dbReference type="InterPro" id="IPR006553">
    <property type="entry name" value="Leu-rich_rpt_Cys-con_subtyp"/>
</dbReference>
<dbReference type="PANTHER" id="PTHR13318">
    <property type="entry name" value="PARTNER OF PAIRED, ISOFORM B-RELATED"/>
    <property type="match status" value="1"/>
</dbReference>
<dbReference type="Pfam" id="PF25372">
    <property type="entry name" value="DUF7885"/>
    <property type="match status" value="1"/>
</dbReference>
<evidence type="ECO:0000313" key="3">
    <source>
        <dbReference type="Proteomes" id="UP000594638"/>
    </source>
</evidence>
<dbReference type="Gene3D" id="3.80.10.10">
    <property type="entry name" value="Ribonuclease Inhibitor"/>
    <property type="match status" value="2"/>
</dbReference>
<name>A0A8S0TMX6_OLEEU</name>
<dbReference type="EMBL" id="CACTIH010007273">
    <property type="protein sequence ID" value="CAA3007360.1"/>
    <property type="molecule type" value="Genomic_DNA"/>
</dbReference>
<organism evidence="2 3">
    <name type="scientific">Olea europaea subsp. europaea</name>
    <dbReference type="NCBI Taxonomy" id="158383"/>
    <lineage>
        <taxon>Eukaryota</taxon>
        <taxon>Viridiplantae</taxon>
        <taxon>Streptophyta</taxon>
        <taxon>Embryophyta</taxon>
        <taxon>Tracheophyta</taxon>
        <taxon>Spermatophyta</taxon>
        <taxon>Magnoliopsida</taxon>
        <taxon>eudicotyledons</taxon>
        <taxon>Gunneridae</taxon>
        <taxon>Pentapetalae</taxon>
        <taxon>asterids</taxon>
        <taxon>lamiids</taxon>
        <taxon>Lamiales</taxon>
        <taxon>Oleaceae</taxon>
        <taxon>Oleeae</taxon>
        <taxon>Olea</taxon>
    </lineage>
</organism>
<dbReference type="InterPro" id="IPR032675">
    <property type="entry name" value="LRR_dom_sf"/>
</dbReference>
<feature type="domain" description="F-box/LRR-repeat protein 15-like leucin rich repeat" evidence="1">
    <location>
        <begin position="18"/>
        <end position="144"/>
    </location>
</feature>
<dbReference type="GO" id="GO:0031146">
    <property type="term" value="P:SCF-dependent proteasomal ubiquitin-dependent protein catabolic process"/>
    <property type="evidence" value="ECO:0007669"/>
    <property type="project" value="TreeGrafter"/>
</dbReference>
<dbReference type="InterPro" id="IPR057207">
    <property type="entry name" value="FBXL15_LRR"/>
</dbReference>
<dbReference type="Proteomes" id="UP000594638">
    <property type="component" value="Unassembled WGS sequence"/>
</dbReference>
<dbReference type="Gramene" id="OE9A121374T1">
    <property type="protein sequence ID" value="OE9A121374C1"/>
    <property type="gene ID" value="OE9A121374"/>
</dbReference>
<protein>
    <submittedName>
        <fullName evidence="2">F-box LRR-repeat 4</fullName>
    </submittedName>
</protein>